<feature type="region of interest" description="Disordered" evidence="5">
    <location>
        <begin position="230"/>
        <end position="265"/>
    </location>
</feature>
<feature type="compositionally biased region" description="Gly residues" evidence="5">
    <location>
        <begin position="563"/>
        <end position="574"/>
    </location>
</feature>
<dbReference type="Pfam" id="PF00097">
    <property type="entry name" value="zf-C3HC4"/>
    <property type="match status" value="1"/>
</dbReference>
<protein>
    <recommendedName>
        <fullName evidence="6">RING-type domain-containing protein</fullName>
    </recommendedName>
</protein>
<dbReference type="GO" id="GO:0008270">
    <property type="term" value="F:zinc ion binding"/>
    <property type="evidence" value="ECO:0007669"/>
    <property type="project" value="UniProtKB-KW"/>
</dbReference>
<evidence type="ECO:0000256" key="2">
    <source>
        <dbReference type="ARBA" id="ARBA00022771"/>
    </source>
</evidence>
<feature type="region of interest" description="Disordered" evidence="5">
    <location>
        <begin position="437"/>
        <end position="494"/>
    </location>
</feature>
<evidence type="ECO:0000256" key="4">
    <source>
        <dbReference type="PROSITE-ProRule" id="PRU00175"/>
    </source>
</evidence>
<accession>A0A835WN88</accession>
<evidence type="ECO:0000256" key="3">
    <source>
        <dbReference type="ARBA" id="ARBA00022833"/>
    </source>
</evidence>
<name>A0A835WN88_9CHLO</name>
<feature type="region of interest" description="Disordered" evidence="5">
    <location>
        <begin position="282"/>
        <end position="314"/>
    </location>
</feature>
<dbReference type="AlphaFoldDB" id="A0A835WN88"/>
<evidence type="ECO:0000313" key="7">
    <source>
        <dbReference type="EMBL" id="KAG2450031.1"/>
    </source>
</evidence>
<feature type="region of interest" description="Disordered" evidence="5">
    <location>
        <begin position="608"/>
        <end position="632"/>
    </location>
</feature>
<dbReference type="EMBL" id="JAEHOD010000012">
    <property type="protein sequence ID" value="KAG2450031.1"/>
    <property type="molecule type" value="Genomic_DNA"/>
</dbReference>
<evidence type="ECO:0000256" key="1">
    <source>
        <dbReference type="ARBA" id="ARBA00022723"/>
    </source>
</evidence>
<dbReference type="OrthoDB" id="546518at2759"/>
<sequence>MSGPSTAAPALAPAGPAADVDVDVVVDARSTPDTETCNSAASTVAAAADAAVSDDSELAVSESLLCPICCDLLLLPVVTPCGHAYCLDCFEAWRLHAAASYQTVGSLVGRLHCPVCRTPLPRHFNAGPALPGAGARAGRAAGRAGRSSSGFLSAAMAASAAASVSSSRAGGGSSGGGGAAGGGGGGGSWAPPLAPCAALGDAVAALCPARHAERLARRREQLQRLRDFKEAQAAAGGQGGRRQRGHGRPSSGGGGGGDGAASAAAAGEPWLTDSAAVVLERSASGASASSSRGGDGGVDGGERAPQPHDLAGLPWPLRTAAAPWRRLCRAARRAFRALSSRLLLPPPPAPPPPFGAAAGPWHAPGQPSALELLVTWGLLGVYAASCGCIAAAVLDDAGAALRRGLGRLRRSGSGGRSQPPRLWRRLVTAVTAALGGHRHRRYESDGHNRRGATRAGAGGEGGLGTWRLALPGGGRDRAAQQRQQQRQQQQRWPALPRWPFAWPAAGGLLPLGVLVGGDRELSGGGGSSSGSGSLGSHGGGGLLRELLLRTEDQDWAARRQAGGLHGGFGGGGSSGSEEEGGRAPGRRQRAAVVAAGGASGVIVRSTGVGRRVDRARHEQQQQRRMGLVGSGRADMWAARTKLQAEGS</sequence>
<keyword evidence="3" id="KW-0862">Zinc</keyword>
<keyword evidence="8" id="KW-1185">Reference proteome</keyword>
<feature type="compositionally biased region" description="Low complexity" evidence="5">
    <location>
        <begin position="480"/>
        <end position="491"/>
    </location>
</feature>
<dbReference type="InterPro" id="IPR013083">
    <property type="entry name" value="Znf_RING/FYVE/PHD"/>
</dbReference>
<dbReference type="Proteomes" id="UP000613740">
    <property type="component" value="Unassembled WGS sequence"/>
</dbReference>
<dbReference type="Gene3D" id="3.30.40.10">
    <property type="entry name" value="Zinc/RING finger domain, C3HC4 (zinc finger)"/>
    <property type="match status" value="1"/>
</dbReference>
<keyword evidence="1" id="KW-0479">Metal-binding</keyword>
<keyword evidence="2 4" id="KW-0863">Zinc-finger</keyword>
<feature type="domain" description="RING-type" evidence="6">
    <location>
        <begin position="66"/>
        <end position="117"/>
    </location>
</feature>
<comment type="caution">
    <text evidence="7">The sequence shown here is derived from an EMBL/GenBank/DDBJ whole genome shotgun (WGS) entry which is preliminary data.</text>
</comment>
<dbReference type="SUPFAM" id="SSF57850">
    <property type="entry name" value="RING/U-box"/>
    <property type="match status" value="1"/>
</dbReference>
<dbReference type="PROSITE" id="PS50089">
    <property type="entry name" value="ZF_RING_2"/>
    <property type="match status" value="1"/>
</dbReference>
<evidence type="ECO:0000313" key="8">
    <source>
        <dbReference type="Proteomes" id="UP000613740"/>
    </source>
</evidence>
<dbReference type="SMART" id="SM00184">
    <property type="entry name" value="RING"/>
    <property type="match status" value="1"/>
</dbReference>
<feature type="compositionally biased region" description="Gly residues" evidence="5">
    <location>
        <begin position="169"/>
        <end position="186"/>
    </location>
</feature>
<feature type="region of interest" description="Disordered" evidence="5">
    <location>
        <begin position="561"/>
        <end position="589"/>
    </location>
</feature>
<feature type="compositionally biased region" description="Basic and acidic residues" evidence="5">
    <location>
        <begin position="610"/>
        <end position="621"/>
    </location>
</feature>
<dbReference type="PANTHER" id="PTHR23327">
    <property type="entry name" value="RING FINGER PROTEIN 127"/>
    <property type="match status" value="1"/>
</dbReference>
<proteinExistence type="predicted"/>
<reference evidence="7" key="1">
    <citation type="journal article" date="2020" name="bioRxiv">
        <title>Comparative genomics of Chlamydomonas.</title>
        <authorList>
            <person name="Craig R.J."/>
            <person name="Hasan A.R."/>
            <person name="Ness R.W."/>
            <person name="Keightley P.D."/>
        </authorList>
    </citation>
    <scope>NUCLEOTIDE SEQUENCE</scope>
    <source>
        <strain evidence="7">CCAP 11/173</strain>
    </source>
</reference>
<feature type="compositionally biased region" description="Gly residues" evidence="5">
    <location>
        <begin position="250"/>
        <end position="259"/>
    </location>
</feature>
<feature type="compositionally biased region" description="Low complexity" evidence="5">
    <location>
        <begin position="282"/>
        <end position="292"/>
    </location>
</feature>
<dbReference type="InterPro" id="IPR018957">
    <property type="entry name" value="Znf_C3HC4_RING-type"/>
</dbReference>
<evidence type="ECO:0000259" key="6">
    <source>
        <dbReference type="PROSITE" id="PS50089"/>
    </source>
</evidence>
<evidence type="ECO:0000256" key="5">
    <source>
        <dbReference type="SAM" id="MobiDB-lite"/>
    </source>
</evidence>
<organism evidence="7 8">
    <name type="scientific">Chlamydomonas schloesseri</name>
    <dbReference type="NCBI Taxonomy" id="2026947"/>
    <lineage>
        <taxon>Eukaryota</taxon>
        <taxon>Viridiplantae</taxon>
        <taxon>Chlorophyta</taxon>
        <taxon>core chlorophytes</taxon>
        <taxon>Chlorophyceae</taxon>
        <taxon>CS clade</taxon>
        <taxon>Chlamydomonadales</taxon>
        <taxon>Chlamydomonadaceae</taxon>
        <taxon>Chlamydomonas</taxon>
    </lineage>
</organism>
<dbReference type="InterPro" id="IPR001841">
    <property type="entry name" value="Znf_RING"/>
</dbReference>
<feature type="region of interest" description="Disordered" evidence="5">
    <location>
        <begin position="166"/>
        <end position="186"/>
    </location>
</feature>
<gene>
    <name evidence="7" type="ORF">HYH02_000135</name>
</gene>